<comment type="function">
    <text evidence="2">Adapter protein required for efficient degradation of Spx by ClpXP under non-stress conditions. Interaction with Spx stabilizes Spx and exposes the C-terminus of Spx for recognition and proteolysis by ClpXP.</text>
</comment>
<sequence length="297" mass="34406">MGKLTSQLMNNLTSNDNSQVNFCSLINKPVEIYVFVDPICPISWSLEPAIKKLAMEYGCYFRLRTIVSSNLPKLNLFSSANSKELAQYWDKTASRTGMSCDGDFWYEQSLSSPSLTALAIKAAELQGQRHGSKYLRKLQEFLFLNKRNISDEEVLYEIAEDVNLDVNEFKKDLHSETAKRALHNDWKITCEMEVEQLPTIVMFNRESSEDGLRISGLYDHHVYEKALFEVLDREVRPTKIPSLEDFLCYFEFVATKEVAVVYGWTMEQAEKELKKLVLKQKVKKVPVKYGTFWQYIL</sequence>
<dbReference type="EMBL" id="RKRF01000010">
    <property type="protein sequence ID" value="RPF52114.1"/>
    <property type="molecule type" value="Genomic_DNA"/>
</dbReference>
<evidence type="ECO:0000313" key="3">
    <source>
        <dbReference type="EMBL" id="RPF52114.1"/>
    </source>
</evidence>
<comment type="caution">
    <text evidence="3">The sequence shown here is derived from an EMBL/GenBank/DDBJ whole genome shotgun (WGS) entry which is preliminary data.</text>
</comment>
<dbReference type="AlphaFoldDB" id="A0A3N5B3Y4"/>
<reference evidence="3 4" key="1">
    <citation type="submission" date="2018-11" db="EMBL/GenBank/DDBJ databases">
        <title>Genomic Encyclopedia of Type Strains, Phase IV (KMG-IV): sequencing the most valuable type-strain genomes for metagenomic binning, comparative biology and taxonomic classification.</title>
        <authorList>
            <person name="Goeker M."/>
        </authorList>
    </citation>
    <scope>NUCLEOTIDE SEQUENCE [LARGE SCALE GENOMIC DNA]</scope>
    <source>
        <strain evidence="3 4">DSM 18090</strain>
    </source>
</reference>
<evidence type="ECO:0000256" key="2">
    <source>
        <dbReference type="HAMAP-Rule" id="MF_02245"/>
    </source>
</evidence>
<evidence type="ECO:0000256" key="1">
    <source>
        <dbReference type="ARBA" id="ARBA00022490"/>
    </source>
</evidence>
<dbReference type="CDD" id="cd03025">
    <property type="entry name" value="DsbA_FrnE_like"/>
    <property type="match status" value="1"/>
</dbReference>
<keyword evidence="3" id="KW-0413">Isomerase</keyword>
<comment type="similarity">
    <text evidence="2">Belongs to the SpxH family.</text>
</comment>
<dbReference type="HAMAP" id="MF_02245">
    <property type="entry name" value="Adapter_SpxH"/>
    <property type="match status" value="1"/>
</dbReference>
<evidence type="ECO:0000313" key="4">
    <source>
        <dbReference type="Proteomes" id="UP000276443"/>
    </source>
</evidence>
<dbReference type="Pfam" id="PF13743">
    <property type="entry name" value="Thioredoxin_5"/>
    <property type="match status" value="1"/>
</dbReference>
<dbReference type="PANTHER" id="PTHR13887:SF47">
    <property type="entry name" value="CLPXP ADAPTER PROTEIN SPXH"/>
    <property type="match status" value="1"/>
</dbReference>
<keyword evidence="1 2" id="KW-0963">Cytoplasm</keyword>
<dbReference type="SUPFAM" id="SSF52833">
    <property type="entry name" value="Thioredoxin-like"/>
    <property type="match status" value="1"/>
</dbReference>
<dbReference type="GO" id="GO:0005737">
    <property type="term" value="C:cytoplasm"/>
    <property type="evidence" value="ECO:0007669"/>
    <property type="project" value="UniProtKB-SubCell"/>
</dbReference>
<dbReference type="RefSeq" id="WP_281274519.1">
    <property type="nucleotide sequence ID" value="NZ_RKRF01000010.1"/>
</dbReference>
<accession>A0A3N5B3Y4</accession>
<dbReference type="InterPro" id="IPR036249">
    <property type="entry name" value="Thioredoxin-like_sf"/>
</dbReference>
<dbReference type="PANTHER" id="PTHR13887">
    <property type="entry name" value="GLUTATHIONE S-TRANSFERASE KAPPA"/>
    <property type="match status" value="1"/>
</dbReference>
<dbReference type="Proteomes" id="UP000276443">
    <property type="component" value="Unassembled WGS sequence"/>
</dbReference>
<dbReference type="Gene3D" id="3.40.30.10">
    <property type="entry name" value="Glutaredoxin"/>
    <property type="match status" value="1"/>
</dbReference>
<keyword evidence="4" id="KW-1185">Reference proteome</keyword>
<protein>
    <recommendedName>
        <fullName evidence="2">ClpXP adapter protein SpxH</fullName>
    </recommendedName>
</protein>
<comment type="subunit">
    <text evidence="2">Interacts with Spx.</text>
</comment>
<proteinExistence type="inferred from homology"/>
<name>A0A3N5B3Y4_9BACI</name>
<gene>
    <name evidence="2" type="primary">spxH</name>
    <name evidence="3" type="ORF">EDC24_2104</name>
</gene>
<comment type="subcellular location">
    <subcellularLocation>
        <location evidence="2">Cytoplasm</location>
    </subcellularLocation>
</comment>
<dbReference type="InterPro" id="IPR046404">
    <property type="entry name" value="Adapter_SpxH"/>
</dbReference>
<dbReference type="GO" id="GO:0016853">
    <property type="term" value="F:isomerase activity"/>
    <property type="evidence" value="ECO:0007669"/>
    <property type="project" value="UniProtKB-KW"/>
</dbReference>
<organism evidence="3 4">
    <name type="scientific">Aquisalibacillus elongatus</name>
    <dbReference type="NCBI Taxonomy" id="485577"/>
    <lineage>
        <taxon>Bacteria</taxon>
        <taxon>Bacillati</taxon>
        <taxon>Bacillota</taxon>
        <taxon>Bacilli</taxon>
        <taxon>Bacillales</taxon>
        <taxon>Bacillaceae</taxon>
        <taxon>Aquisalibacillus</taxon>
    </lineage>
</organism>